<evidence type="ECO:0000313" key="2">
    <source>
        <dbReference type="EMBL" id="RKP08871.1"/>
    </source>
</evidence>
<gene>
    <name evidence="2" type="ORF">THASP1DRAFT_29334</name>
</gene>
<reference evidence="3" key="1">
    <citation type="journal article" date="2018" name="Nat. Microbiol.">
        <title>Leveraging single-cell genomics to expand the fungal tree of life.</title>
        <authorList>
            <person name="Ahrendt S.R."/>
            <person name="Quandt C.A."/>
            <person name="Ciobanu D."/>
            <person name="Clum A."/>
            <person name="Salamov A."/>
            <person name="Andreopoulos B."/>
            <person name="Cheng J.F."/>
            <person name="Woyke T."/>
            <person name="Pelin A."/>
            <person name="Henrissat B."/>
            <person name="Reynolds N.K."/>
            <person name="Benny G.L."/>
            <person name="Smith M.E."/>
            <person name="James T.Y."/>
            <person name="Grigoriev I.V."/>
        </authorList>
    </citation>
    <scope>NUCLEOTIDE SEQUENCE [LARGE SCALE GENOMIC DNA]</scope>
    <source>
        <strain evidence="3">RSA 1356</strain>
    </source>
</reference>
<dbReference type="PROSITE" id="PS50181">
    <property type="entry name" value="FBOX"/>
    <property type="match status" value="1"/>
</dbReference>
<dbReference type="OrthoDB" id="5573595at2759"/>
<proteinExistence type="predicted"/>
<dbReference type="InterPro" id="IPR001810">
    <property type="entry name" value="F-box_dom"/>
</dbReference>
<dbReference type="Gene3D" id="1.20.1280.50">
    <property type="match status" value="1"/>
</dbReference>
<dbReference type="Proteomes" id="UP000271241">
    <property type="component" value="Unassembled WGS sequence"/>
</dbReference>
<keyword evidence="3" id="KW-1185">Reference proteome</keyword>
<accession>A0A4P9XTJ5</accession>
<evidence type="ECO:0000259" key="1">
    <source>
        <dbReference type="PROSITE" id="PS50181"/>
    </source>
</evidence>
<dbReference type="Pfam" id="PF12937">
    <property type="entry name" value="F-box-like"/>
    <property type="match status" value="1"/>
</dbReference>
<dbReference type="SUPFAM" id="SSF81383">
    <property type="entry name" value="F-box domain"/>
    <property type="match status" value="1"/>
</dbReference>
<organism evidence="2 3">
    <name type="scientific">Thamnocephalis sphaerospora</name>
    <dbReference type="NCBI Taxonomy" id="78915"/>
    <lineage>
        <taxon>Eukaryota</taxon>
        <taxon>Fungi</taxon>
        <taxon>Fungi incertae sedis</taxon>
        <taxon>Zoopagomycota</taxon>
        <taxon>Zoopagomycotina</taxon>
        <taxon>Zoopagomycetes</taxon>
        <taxon>Zoopagales</taxon>
        <taxon>Sigmoideomycetaceae</taxon>
        <taxon>Thamnocephalis</taxon>
    </lineage>
</organism>
<name>A0A4P9XTJ5_9FUNG</name>
<dbReference type="InterPro" id="IPR036047">
    <property type="entry name" value="F-box-like_dom_sf"/>
</dbReference>
<dbReference type="EMBL" id="KZ992562">
    <property type="protein sequence ID" value="RKP08871.1"/>
    <property type="molecule type" value="Genomic_DNA"/>
</dbReference>
<dbReference type="AlphaFoldDB" id="A0A4P9XTJ5"/>
<protein>
    <recommendedName>
        <fullName evidence="1">F-box domain-containing protein</fullName>
    </recommendedName>
</protein>
<feature type="domain" description="F-box" evidence="1">
    <location>
        <begin position="18"/>
        <end position="65"/>
    </location>
</feature>
<sequence length="587" mass="64845">MERTAAVEAALASAGHRAGSLARLPPELGFRVLWYGGPRAALQLAATCRSYRAHIVADRLLWRQFFEVTFDCSDDGWLRWYVATGQTDDAMSMPRRLDWYRAFIARLATERCWRNGENTCGTLSTCITNGIDGNSSRNIGHSADQWQVYDRSRPWITVWWQSVHSQESASEGGTPNEPTETRLAIRYSGSRQAHTRQLYVAGTLMCMCITETHLVVFMRASNSKEQHAYAWGHIESTAIAEQPASIMLVEWSPSVDALGPWLLTLASTTRTGALQPTLIYLNDGQHHELLHVPGAYVARHLQYVRHPTTTDGAEYVSVVGLFLHTLEGRTLTWRLVEVGAATTHTTATRAADGKEEALLVSSGSIRLSGGLRPPLRVRSTRLDDTRVLLHGADMRGPADFLAVLDLGAGANHQSAAKCSDGSTVRLLWEREVAYVKVLPIAARSLLLACLPSSRQTVPGVDRTSLPTAINRLAMPVSRQAAARGHFNLSARTARITVHLLCSATGTLLREYKVPEWHGLYPVIGSLVLLKASSSGECLLMDGRTGTQIRKLPRSQNAWCVNALSYHYVDSKTQHCCWLEHQSKDPYG</sequence>
<evidence type="ECO:0000313" key="3">
    <source>
        <dbReference type="Proteomes" id="UP000271241"/>
    </source>
</evidence>